<dbReference type="InterPro" id="IPR029063">
    <property type="entry name" value="SAM-dependent_MTases_sf"/>
</dbReference>
<organism evidence="2 3">
    <name type="scientific">Endozoicomonas numazuensis</name>
    <dbReference type="NCBI Taxonomy" id="1137799"/>
    <lineage>
        <taxon>Bacteria</taxon>
        <taxon>Pseudomonadati</taxon>
        <taxon>Pseudomonadota</taxon>
        <taxon>Gammaproteobacteria</taxon>
        <taxon>Oceanospirillales</taxon>
        <taxon>Endozoicomonadaceae</taxon>
        <taxon>Endozoicomonas</taxon>
    </lineage>
</organism>
<evidence type="ECO:0000313" key="3">
    <source>
        <dbReference type="Proteomes" id="UP000028073"/>
    </source>
</evidence>
<keyword evidence="3" id="KW-1185">Reference proteome</keyword>
<comment type="caution">
    <text evidence="2">The sequence shown here is derived from an EMBL/GenBank/DDBJ whole genome shotgun (WGS) entry which is preliminary data.</text>
</comment>
<dbReference type="OrthoDB" id="9791837at2"/>
<proteinExistence type="predicted"/>
<dbReference type="RefSeq" id="WP_034833171.1">
    <property type="nucleotide sequence ID" value="NZ_JOKH01000001.1"/>
</dbReference>
<evidence type="ECO:0000313" key="2">
    <source>
        <dbReference type="EMBL" id="KEQ19374.1"/>
    </source>
</evidence>
<dbReference type="STRING" id="1137799.GZ78_05270"/>
<dbReference type="Proteomes" id="UP000028073">
    <property type="component" value="Unassembled WGS sequence"/>
</dbReference>
<evidence type="ECO:0000256" key="1">
    <source>
        <dbReference type="SAM" id="MobiDB-lite"/>
    </source>
</evidence>
<protein>
    <submittedName>
        <fullName evidence="2">Uncharacterized protein</fullName>
    </submittedName>
</protein>
<feature type="region of interest" description="Disordered" evidence="1">
    <location>
        <begin position="540"/>
        <end position="563"/>
    </location>
</feature>
<accession>A0A081NLQ1</accession>
<dbReference type="SUPFAM" id="SSF53335">
    <property type="entry name" value="S-adenosyl-L-methionine-dependent methyltransferases"/>
    <property type="match status" value="1"/>
</dbReference>
<dbReference type="AlphaFoldDB" id="A0A081NLQ1"/>
<gene>
    <name evidence="2" type="ORF">GZ78_05270</name>
</gene>
<reference evidence="2 3" key="1">
    <citation type="submission" date="2014-06" db="EMBL/GenBank/DDBJ databases">
        <title>Whole Genome Sequences of Three Symbiotic Endozoicomonas Bacteria.</title>
        <authorList>
            <person name="Neave M.J."/>
            <person name="Apprill A."/>
            <person name="Voolstra C.R."/>
        </authorList>
    </citation>
    <scope>NUCLEOTIDE SEQUENCE [LARGE SCALE GENOMIC DNA]</scope>
    <source>
        <strain evidence="2 3">DSM 25634</strain>
    </source>
</reference>
<sequence length="1140" mass="127381">MNPDFSQFNQLKSIYHRAESLAQKSQGHTRLGLNVDHQIVSEDEFEPEPQSTLSSWTLGYMDYREVKSFDDASRNLKETLESCSTAARDFTGMSVSVLLTPNMSSQTISEEGKKLVESDWGQFQDLHKSVVDFLQQLDQLTPADDLDAHTEETLDYFKKKMLISFDEKLKRVNNPRFFRSKVAALARELNHLGAPLEGGSKVRLTLVNRLLNGLHDLAIEPTAIPAVPTDTGLNDRMECALEIVRATRESFENGVRGQQIRAHAQKAATQLEKVLKGCKIQEREKLILLSALDNELAEFSRQNRHLATDNKAMDPLIRTINSAKNLIKTETNETDSQPAFLSHDVHVLIEKTTAESDDALNLSEVAKQSEQLLKEKLSSLTEQETATVLSDLTGDLLTNLPNQSSIAQRATKQVLKTAEALTPEISEPSLPRKQPYQDFAETLSRRIVFDCSRGHTGRNHQRQWFESQNDYLKGYPDNEQQDVAERILKLIETALKSEVTPDKQVALDCWEAIKAALELPPRARPKLAAQKLPFHLDTPDKALRREPTPPPVKMATAQAVPTKLTRDDERVLTNLWTQINKDISDNRAGPDEQNAWFGLLNDYLQQFDETTRYEIFGLAQAQIQLQMHEQAERYPVFANHQETVESALVMTLTGQFQPVASSSTPELSIPPKAQILQVESTAQPVVLIHSSDHQELVDALFRQIKGHLLTQGASPENQSQWHQALAGHLYDFDESQRPAIVQHVVENVQTQLTVEAVEHEELKAFLPRVKEVLQQATSLDFKPSTPPVPSVVKQESVSVAKTTTVPDHMVPEVSPVASVPTTKIKAEQVTSEWPTFNGQQLGQQAGILFETPRHLLVGMDERGNLTFNEHLTPDVEAQIARLQKGMEGFIVQQVLPTAGASMDYERMNRLHLPPQPAQCTVAKMQEIVSIIAGNPLAINMLAVEPPSEEVRKRFDQCEGKSMVIGCGAAHEGHKELHPAKTSFTADLNASMLPDLQGDISTMIHMLPDKEQFSTIYFEYITGIVFSDPDQMVATLKKCHSLLKPGGIMIIVSGAYGLTKKAQQGDVRHIMVESLTAAGFNDFKYGRQDEVKEAFRMLNQNEDVFPQIPGAWDQVKGTDAIPVSEDAMHHLGIVMVALKKK</sequence>
<name>A0A081NLQ1_9GAMM</name>
<dbReference type="EMBL" id="JOKH01000001">
    <property type="protein sequence ID" value="KEQ19374.1"/>
    <property type="molecule type" value="Genomic_DNA"/>
</dbReference>